<keyword evidence="12 20" id="KW-0378">Hydrolase</keyword>
<evidence type="ECO:0000256" key="12">
    <source>
        <dbReference type="ARBA" id="ARBA00022801"/>
    </source>
</evidence>
<comment type="cofactor">
    <cofactor evidence="20">
        <name>Ca(2+)</name>
        <dbReference type="ChEBI" id="CHEBI:29108"/>
    </cofactor>
    <text evidence="20">Binds 1 Ca(2+) ion per monomer. In the dimeric form the Ca(2+) is bound by different amino acids with binding of each Ca(2+) shared with ligands coming from each monomer. The Ca(2+) ion may have a role in catalysis.</text>
</comment>
<evidence type="ECO:0000256" key="19">
    <source>
        <dbReference type="PIRSR" id="PIRSR603187-2"/>
    </source>
</evidence>
<evidence type="ECO:0000256" key="1">
    <source>
        <dbReference type="ARBA" id="ARBA00000111"/>
    </source>
</evidence>
<proteinExistence type="inferred from homology"/>
<dbReference type="Pfam" id="PF02253">
    <property type="entry name" value="PLA1"/>
    <property type="match status" value="1"/>
</dbReference>
<keyword evidence="14 20" id="KW-0442">Lipid degradation</keyword>
<gene>
    <name evidence="21" type="primary">pldA</name>
    <name evidence="21" type="ORF">NCTC13315_01305</name>
</gene>
<dbReference type="SUPFAM" id="SSF56931">
    <property type="entry name" value="Outer membrane phospholipase A (OMPLA)"/>
    <property type="match status" value="1"/>
</dbReference>
<evidence type="ECO:0000256" key="13">
    <source>
        <dbReference type="ARBA" id="ARBA00022837"/>
    </source>
</evidence>
<comment type="catalytic activity">
    <reaction evidence="2 20">
        <text>a 1,2-diacyl-sn-glycero-3-phosphocholine + H2O = a 1-acyl-sn-glycero-3-phosphocholine + a fatty acid + H(+)</text>
        <dbReference type="Rhea" id="RHEA:15801"/>
        <dbReference type="ChEBI" id="CHEBI:15377"/>
        <dbReference type="ChEBI" id="CHEBI:15378"/>
        <dbReference type="ChEBI" id="CHEBI:28868"/>
        <dbReference type="ChEBI" id="CHEBI:57643"/>
        <dbReference type="ChEBI" id="CHEBI:58168"/>
        <dbReference type="EC" id="3.1.1.4"/>
    </reaction>
</comment>
<keyword evidence="15 20" id="KW-0443">Lipid metabolism</keyword>
<evidence type="ECO:0000256" key="16">
    <source>
        <dbReference type="ARBA" id="ARBA00023136"/>
    </source>
</evidence>
<dbReference type="EMBL" id="UGNV01000001">
    <property type="protein sequence ID" value="STX28771.1"/>
    <property type="molecule type" value="Genomic_DNA"/>
</dbReference>
<keyword evidence="17 20" id="KW-0998">Cell outer membrane</keyword>
<comment type="subcellular location">
    <subcellularLocation>
        <location evidence="20">Cell outer membrane</location>
        <topology evidence="20">Multi-pass membrane protein</topology>
    </subcellularLocation>
    <text evidence="20">One of the very few enzymes located there.</text>
</comment>
<evidence type="ECO:0000256" key="14">
    <source>
        <dbReference type="ARBA" id="ARBA00022963"/>
    </source>
</evidence>
<comment type="function">
    <text evidence="20">Hydrolysis of phosphatidylcholine with phospholipase A2 (EC 3.1.1.4) and phospholipase A1 (EC 3.1.1.32) activities.</text>
</comment>
<dbReference type="OrthoDB" id="188433at2"/>
<dbReference type="GO" id="GO:0008970">
    <property type="term" value="F:phospholipase A1 activity"/>
    <property type="evidence" value="ECO:0007669"/>
    <property type="project" value="UniProtKB-EC"/>
</dbReference>
<organism evidence="21 22">
    <name type="scientific">Legionella beliardensis</name>
    <dbReference type="NCBI Taxonomy" id="91822"/>
    <lineage>
        <taxon>Bacteria</taxon>
        <taxon>Pseudomonadati</taxon>
        <taxon>Pseudomonadota</taxon>
        <taxon>Gammaproteobacteria</taxon>
        <taxon>Legionellales</taxon>
        <taxon>Legionellaceae</taxon>
        <taxon>Legionella</taxon>
    </lineage>
</organism>
<dbReference type="EC" id="3.1.1.32" evidence="5 20"/>
<feature type="signal peptide" evidence="20">
    <location>
        <begin position="1"/>
        <end position="22"/>
    </location>
</feature>
<keyword evidence="10 19" id="KW-0479">Metal-binding</keyword>
<feature type="binding site" description="in dimeric form" evidence="19">
    <location>
        <position position="207"/>
    </location>
    <ligand>
        <name>Ca(2+)</name>
        <dbReference type="ChEBI" id="CHEBI:29108"/>
        <label>1</label>
    </ligand>
</feature>
<evidence type="ECO:0000256" key="6">
    <source>
        <dbReference type="ARBA" id="ARBA00013278"/>
    </source>
</evidence>
<evidence type="ECO:0000256" key="10">
    <source>
        <dbReference type="ARBA" id="ARBA00022723"/>
    </source>
</evidence>
<evidence type="ECO:0000256" key="18">
    <source>
        <dbReference type="PIRSR" id="PIRSR603187-1"/>
    </source>
</evidence>
<keyword evidence="11 20" id="KW-0732">Signal</keyword>
<evidence type="ECO:0000256" key="20">
    <source>
        <dbReference type="RuleBase" id="RU366027"/>
    </source>
</evidence>
<evidence type="ECO:0000313" key="21">
    <source>
        <dbReference type="EMBL" id="STX28771.1"/>
    </source>
</evidence>
<evidence type="ECO:0000256" key="7">
    <source>
        <dbReference type="ARBA" id="ARBA00021726"/>
    </source>
</evidence>
<evidence type="ECO:0000256" key="15">
    <source>
        <dbReference type="ARBA" id="ARBA00023098"/>
    </source>
</evidence>
<accession>A0A378I242</accession>
<dbReference type="InterPro" id="IPR036541">
    <property type="entry name" value="PLipase_A1_sf"/>
</dbReference>
<evidence type="ECO:0000256" key="2">
    <source>
        <dbReference type="ARBA" id="ARBA00001604"/>
    </source>
</evidence>
<feature type="chain" id="PRO_5019614185" description="Phospholipase A1" evidence="20">
    <location>
        <begin position="23"/>
        <end position="296"/>
    </location>
</feature>
<keyword evidence="22" id="KW-1185">Reference proteome</keyword>
<dbReference type="PANTHER" id="PTHR40457:SF1">
    <property type="entry name" value="PHOSPHOLIPASE A1"/>
    <property type="match status" value="1"/>
</dbReference>
<feature type="binding site" description="in dimeric form" evidence="19">
    <location>
        <position position="168"/>
    </location>
    <ligand>
        <name>Ca(2+)</name>
        <dbReference type="ChEBI" id="CHEBI:29108"/>
        <label>1</label>
    </ligand>
</feature>
<dbReference type="PANTHER" id="PTHR40457">
    <property type="entry name" value="PHOSPHOLIPASE A1"/>
    <property type="match status" value="1"/>
</dbReference>
<sequence length="296" mass="34475">MKVAWLFCPFLSLFLLSSVAFSETANEEQVASSTANEKTILEKRVREKNKTKHYSNIVNLYHPNYILPYYRTGRPYQSIYWEATPNNQFIMQDELKAQISFLVPLIHHLLDYKPLSLNFAYTQLMYWQVYADSQYFRETNYEPEFFIENYFNPYIATQIGINHQSNGRGGVLERSWNRVILQLQFSGTRWLAHIRGWALIDQAKSSDLHNPNIAYYLGYENLLFSYKFSSLKASIEAQNIASGLKRGFVQVTLSYPLLKALSIYGQFFSGYGQSLIEYDHRTTSFGIGVALNDWMN</sequence>
<dbReference type="Gene3D" id="2.40.230.10">
    <property type="entry name" value="Phospholipase A1"/>
    <property type="match status" value="1"/>
</dbReference>
<evidence type="ECO:0000256" key="11">
    <source>
        <dbReference type="ARBA" id="ARBA00022729"/>
    </source>
</evidence>
<dbReference type="AlphaFoldDB" id="A0A378I242"/>
<reference evidence="21 22" key="1">
    <citation type="submission" date="2018-06" db="EMBL/GenBank/DDBJ databases">
        <authorList>
            <consortium name="Pathogen Informatics"/>
            <person name="Doyle S."/>
        </authorList>
    </citation>
    <scope>NUCLEOTIDE SEQUENCE [LARGE SCALE GENOMIC DNA]</scope>
    <source>
        <strain evidence="21 22">NCTC13315</strain>
    </source>
</reference>
<dbReference type="PRINTS" id="PR01486">
    <property type="entry name" value="PHPHLIPASEA1"/>
</dbReference>
<comment type="similarity">
    <text evidence="3 20">Belongs to the phospholipase A1 family.</text>
</comment>
<keyword evidence="16" id="KW-0472">Membrane</keyword>
<keyword evidence="13 19" id="KW-0106">Calcium</keyword>
<feature type="active site" description="Nucleophile" evidence="18">
    <location>
        <position position="165"/>
    </location>
</feature>
<dbReference type="InterPro" id="IPR003187">
    <property type="entry name" value="PLipase_A1"/>
</dbReference>
<name>A0A378I242_9GAMM</name>
<evidence type="ECO:0000256" key="3">
    <source>
        <dbReference type="ARBA" id="ARBA00010525"/>
    </source>
</evidence>
<evidence type="ECO:0000256" key="17">
    <source>
        <dbReference type="ARBA" id="ARBA00023237"/>
    </source>
</evidence>
<dbReference type="GO" id="GO:0004623">
    <property type="term" value="F:phospholipase A2 activity"/>
    <property type="evidence" value="ECO:0007669"/>
    <property type="project" value="UniProtKB-EC"/>
</dbReference>
<dbReference type="GO" id="GO:0005509">
    <property type="term" value="F:calcium ion binding"/>
    <property type="evidence" value="ECO:0007669"/>
    <property type="project" value="TreeGrafter"/>
</dbReference>
<dbReference type="RefSeq" id="WP_115302494.1">
    <property type="nucleotide sequence ID" value="NZ_CAAAHO010000001.1"/>
</dbReference>
<evidence type="ECO:0000256" key="5">
    <source>
        <dbReference type="ARBA" id="ARBA00013179"/>
    </source>
</evidence>
<keyword evidence="9" id="KW-0812">Transmembrane</keyword>
<evidence type="ECO:0000256" key="8">
    <source>
        <dbReference type="ARBA" id="ARBA00022452"/>
    </source>
</evidence>
<feature type="active site" description="Proton acceptor" evidence="18">
    <location>
        <position position="163"/>
    </location>
</feature>
<evidence type="ECO:0000256" key="9">
    <source>
        <dbReference type="ARBA" id="ARBA00022692"/>
    </source>
</evidence>
<comment type="subunit">
    <text evidence="4 20">Homodimer; dimerization is reversible, and the dimeric form is the active one.</text>
</comment>
<dbReference type="EC" id="3.1.1.4" evidence="6 20"/>
<dbReference type="GO" id="GO:0009279">
    <property type="term" value="C:cell outer membrane"/>
    <property type="evidence" value="ECO:0007669"/>
    <property type="project" value="UniProtKB-SubCell"/>
</dbReference>
<evidence type="ECO:0000256" key="4">
    <source>
        <dbReference type="ARBA" id="ARBA00011702"/>
    </source>
</evidence>
<dbReference type="GO" id="GO:0016042">
    <property type="term" value="P:lipid catabolic process"/>
    <property type="evidence" value="ECO:0007669"/>
    <property type="project" value="UniProtKB-KW"/>
</dbReference>
<comment type="catalytic activity">
    <reaction evidence="1 20">
        <text>a 1,2-diacyl-sn-glycero-3-phosphocholine + H2O = a 2-acyl-sn-glycero-3-phosphocholine + a fatty acid + H(+)</text>
        <dbReference type="Rhea" id="RHEA:18689"/>
        <dbReference type="ChEBI" id="CHEBI:15377"/>
        <dbReference type="ChEBI" id="CHEBI:15378"/>
        <dbReference type="ChEBI" id="CHEBI:28868"/>
        <dbReference type="ChEBI" id="CHEBI:57643"/>
        <dbReference type="ChEBI" id="CHEBI:57875"/>
        <dbReference type="EC" id="3.1.1.32"/>
    </reaction>
</comment>
<feature type="binding site" description="in dimeric form" evidence="19">
    <location>
        <position position="133"/>
    </location>
    <ligand>
        <name>Ca(2+)</name>
        <dbReference type="ChEBI" id="CHEBI:29108"/>
        <label>1</label>
    </ligand>
</feature>
<evidence type="ECO:0000313" key="22">
    <source>
        <dbReference type="Proteomes" id="UP000254968"/>
    </source>
</evidence>
<protein>
    <recommendedName>
        <fullName evidence="7 20">Phospholipase A1</fullName>
        <ecNumber evidence="5 20">3.1.1.32</ecNumber>
        <ecNumber evidence="6 20">3.1.1.4</ecNumber>
    </recommendedName>
    <alternativeName>
        <fullName evidence="20">Phosphatidylcholine 1-acylhydrolase</fullName>
    </alternativeName>
</protein>
<keyword evidence="8" id="KW-1134">Transmembrane beta strand</keyword>
<dbReference type="Proteomes" id="UP000254968">
    <property type="component" value="Unassembled WGS sequence"/>
</dbReference>